<dbReference type="AlphaFoldDB" id="A0A836CB33"/>
<dbReference type="Gene3D" id="3.90.640.10">
    <property type="entry name" value="Actin, Chain A, domain 4"/>
    <property type="match status" value="1"/>
</dbReference>
<evidence type="ECO:0000313" key="3">
    <source>
        <dbReference type="EMBL" id="KAG5178962.1"/>
    </source>
</evidence>
<dbReference type="PROSITE" id="PS01036">
    <property type="entry name" value="HSP70_3"/>
    <property type="match status" value="1"/>
</dbReference>
<keyword evidence="1" id="KW-0547">Nucleotide-binding</keyword>
<dbReference type="InterPro" id="IPR013126">
    <property type="entry name" value="Hsp_70_fam"/>
</dbReference>
<dbReference type="SUPFAM" id="SSF53067">
    <property type="entry name" value="Actin-like ATPase domain"/>
    <property type="match status" value="2"/>
</dbReference>
<gene>
    <name evidence="3" type="ORF">JKP88DRAFT_270448</name>
</gene>
<dbReference type="PRINTS" id="PR00301">
    <property type="entry name" value="HEATSHOCK70"/>
</dbReference>
<proteinExistence type="predicted"/>
<dbReference type="FunFam" id="3.90.640.10:FF:000003">
    <property type="entry name" value="Molecular chaperone DnaK"/>
    <property type="match status" value="1"/>
</dbReference>
<keyword evidence="2" id="KW-0067">ATP-binding</keyword>
<evidence type="ECO:0000256" key="1">
    <source>
        <dbReference type="ARBA" id="ARBA00022741"/>
    </source>
</evidence>
<name>A0A836CB33_9STRA</name>
<protein>
    <submittedName>
        <fullName evidence="3">Hsp70 protein-domain-containing protein</fullName>
    </submittedName>
</protein>
<dbReference type="InterPro" id="IPR043129">
    <property type="entry name" value="ATPase_NBD"/>
</dbReference>
<accession>A0A836CB33</accession>
<evidence type="ECO:0000313" key="4">
    <source>
        <dbReference type="Proteomes" id="UP000664859"/>
    </source>
</evidence>
<dbReference type="Proteomes" id="UP000664859">
    <property type="component" value="Unassembled WGS sequence"/>
</dbReference>
<dbReference type="Pfam" id="PF00012">
    <property type="entry name" value="HSP70"/>
    <property type="match status" value="1"/>
</dbReference>
<sequence length="516" mass="53512">MPWLINGPGFNEDLASAAVMCQPVATRIYSCVQALRIHLAKHAPAQTALLDEQRRLFHATPRAEVLPIIAAGIGIAIAATGLRYLIRAGKRMREIEAEEQAQRAANPTAPDPNIDASQFAGSAMAGPAFGLDFGTISMRLGVCEGEGKGPEVVENREGSRWTPAVVSYSMAGGEPVVGQLAKAQRWQMPQATMLGVQPFIGLKFGSSAVEQLSGKVKFSLMDAGGGELGVDVGGAPVQLGKVASDMLANMAALKEQKVGPGGAVVLSAPPHFDGAQRSALSAVGTAAGFTVAGTVEEPVAAAAAALHMGLLPEEARDGVIAVVDVGGRTMSCSLVDLGGGAPIGGKLIASLSSNAVGGEYIEELLVAELNSDFKKKNKGLDLLQDPLSLTRLYEAAEAAKVELSKSQATSINLPFITADMTGPKHLEMDLSRAQFERFIDPHMAVAAQPCRDVLEQAGLSTDAVKAVLLVGGCSRIPAVQALAASVFKQTPIVATHSEELVVLGASLAARREVYGG</sequence>
<dbReference type="GO" id="GO:0005524">
    <property type="term" value="F:ATP binding"/>
    <property type="evidence" value="ECO:0007669"/>
    <property type="project" value="UniProtKB-KW"/>
</dbReference>
<reference evidence="3" key="1">
    <citation type="submission" date="2021-02" db="EMBL/GenBank/DDBJ databases">
        <title>First Annotated Genome of the Yellow-green Alga Tribonema minus.</title>
        <authorList>
            <person name="Mahan K.M."/>
        </authorList>
    </citation>
    <scope>NUCLEOTIDE SEQUENCE</scope>
    <source>
        <strain evidence="3">UTEX B ZZ1240</strain>
    </source>
</reference>
<dbReference type="InterPro" id="IPR018181">
    <property type="entry name" value="Heat_shock_70_CS"/>
</dbReference>
<organism evidence="3 4">
    <name type="scientific">Tribonema minus</name>
    <dbReference type="NCBI Taxonomy" id="303371"/>
    <lineage>
        <taxon>Eukaryota</taxon>
        <taxon>Sar</taxon>
        <taxon>Stramenopiles</taxon>
        <taxon>Ochrophyta</taxon>
        <taxon>PX clade</taxon>
        <taxon>Xanthophyceae</taxon>
        <taxon>Tribonematales</taxon>
        <taxon>Tribonemataceae</taxon>
        <taxon>Tribonema</taxon>
    </lineage>
</organism>
<comment type="caution">
    <text evidence="3">The sequence shown here is derived from an EMBL/GenBank/DDBJ whole genome shotgun (WGS) entry which is preliminary data.</text>
</comment>
<dbReference type="GO" id="GO:0030968">
    <property type="term" value="P:endoplasmic reticulum unfolded protein response"/>
    <property type="evidence" value="ECO:0007669"/>
    <property type="project" value="TreeGrafter"/>
</dbReference>
<dbReference type="Gene3D" id="3.30.420.40">
    <property type="match status" value="2"/>
</dbReference>
<evidence type="ECO:0000256" key="2">
    <source>
        <dbReference type="ARBA" id="ARBA00022840"/>
    </source>
</evidence>
<dbReference type="PANTHER" id="PTHR45639:SF34">
    <property type="entry name" value="CHAPERONE PROTEIN DNAK"/>
    <property type="match status" value="1"/>
</dbReference>
<dbReference type="EMBL" id="JAFCMP010000510">
    <property type="protein sequence ID" value="KAG5178962.1"/>
    <property type="molecule type" value="Genomic_DNA"/>
</dbReference>
<dbReference type="GO" id="GO:0140662">
    <property type="term" value="F:ATP-dependent protein folding chaperone"/>
    <property type="evidence" value="ECO:0007669"/>
    <property type="project" value="InterPro"/>
</dbReference>
<keyword evidence="4" id="KW-1185">Reference proteome</keyword>
<dbReference type="PANTHER" id="PTHR45639">
    <property type="entry name" value="HSC70CB, ISOFORM G-RELATED"/>
    <property type="match status" value="1"/>
</dbReference>
<dbReference type="OrthoDB" id="164621at2759"/>
<dbReference type="GO" id="GO:0034663">
    <property type="term" value="C:endoplasmic reticulum chaperone complex"/>
    <property type="evidence" value="ECO:0007669"/>
    <property type="project" value="TreeGrafter"/>
</dbReference>